<dbReference type="PRINTS" id="PR00411">
    <property type="entry name" value="PNDRDTASEI"/>
</dbReference>
<dbReference type="OrthoDB" id="9801699at2"/>
<organism evidence="4 5">
    <name type="scientific">Chitinasiproducens palmae</name>
    <dbReference type="NCBI Taxonomy" id="1770053"/>
    <lineage>
        <taxon>Bacteria</taxon>
        <taxon>Pseudomonadati</taxon>
        <taxon>Pseudomonadota</taxon>
        <taxon>Betaproteobacteria</taxon>
        <taxon>Burkholderiales</taxon>
        <taxon>Burkholderiaceae</taxon>
        <taxon>Chitinasiproducens</taxon>
    </lineage>
</organism>
<dbReference type="PANTHER" id="PTHR42949:SF3">
    <property type="entry name" value="ANAEROBIC GLYCEROL-3-PHOSPHATE DEHYDROGENASE SUBUNIT B"/>
    <property type="match status" value="1"/>
</dbReference>
<feature type="domain" description="SoxA A3" evidence="3">
    <location>
        <begin position="375"/>
        <end position="454"/>
    </location>
</feature>
<evidence type="ECO:0000313" key="5">
    <source>
        <dbReference type="Proteomes" id="UP000243719"/>
    </source>
</evidence>
<dbReference type="Proteomes" id="UP000243719">
    <property type="component" value="Unassembled WGS sequence"/>
</dbReference>
<name>A0A1H2PN14_9BURK</name>
<dbReference type="Pfam" id="PF17806">
    <property type="entry name" value="SO_alpha_A3"/>
    <property type="match status" value="1"/>
</dbReference>
<dbReference type="PIRSF" id="PIRSF037495">
    <property type="entry name" value="Opine_OX_OoxA/HcnB"/>
    <property type="match status" value="1"/>
</dbReference>
<evidence type="ECO:0000256" key="1">
    <source>
        <dbReference type="ARBA" id="ARBA00023002"/>
    </source>
</evidence>
<dbReference type="InterPro" id="IPR041117">
    <property type="entry name" value="SoxA_A3"/>
</dbReference>
<dbReference type="EMBL" id="FNLO01000004">
    <property type="protein sequence ID" value="SDV48031.1"/>
    <property type="molecule type" value="Genomic_DNA"/>
</dbReference>
<dbReference type="InterPro" id="IPR023753">
    <property type="entry name" value="FAD/NAD-binding_dom"/>
</dbReference>
<evidence type="ECO:0000259" key="3">
    <source>
        <dbReference type="Pfam" id="PF17806"/>
    </source>
</evidence>
<feature type="domain" description="FAD/NAD(P)-binding" evidence="2">
    <location>
        <begin position="4"/>
        <end position="316"/>
    </location>
</feature>
<sequence>MKHDLIVIGAGPAGMAAAATAGELGLKVVVLDEQARAGGQIYRNVGIAGPRVRTLLGSDYEAGGALLKRFEQAAVDVRNGALVWDIARDGTVSMLRAGRAEQLRADHVLLASGAMERPSPIPGWTLPGVMNAGAAQIALKSGPSIPDGKIVLAGTGPLLLLVACQLLAAGAQLKALVETAPRENRLAALRALPAALRAPKPLLKGLRMLATLRRAGVPWYKHATELAVVGDERAREFRFLHEDRHVVVPADVVLLHHGVIPNPQLTRLLRLEHRWSDAQLAWQPVRDAWGASSLDRVWLAGDGAGIDGARAAEATGTLAALGIAHALGRIDQGTRDARANPWQRQLLRERAVRPFLEALYRPPHWVGSPADDALVCRCEEVTAGRIREMARMGCAGPNQTKFFSRCGMGPCQGRLCGTTVTQILAEARDESPQRIGAYRVRAPIKPIPLDALAGMHVESQEVLNSGDFSE</sequence>
<dbReference type="Pfam" id="PF07992">
    <property type="entry name" value="Pyr_redox_2"/>
    <property type="match status" value="1"/>
</dbReference>
<dbReference type="PRINTS" id="PR00368">
    <property type="entry name" value="FADPNR"/>
</dbReference>
<dbReference type="AlphaFoldDB" id="A0A1H2PN14"/>
<dbReference type="GO" id="GO:0016491">
    <property type="term" value="F:oxidoreductase activity"/>
    <property type="evidence" value="ECO:0007669"/>
    <property type="project" value="UniProtKB-KW"/>
</dbReference>
<keyword evidence="5" id="KW-1185">Reference proteome</keyword>
<gene>
    <name evidence="4" type="ORF">SAMN05216551_104100</name>
</gene>
<evidence type="ECO:0000259" key="2">
    <source>
        <dbReference type="Pfam" id="PF07992"/>
    </source>
</evidence>
<dbReference type="InterPro" id="IPR017224">
    <property type="entry name" value="Opine_Oxase_asu/HCN_bsu"/>
</dbReference>
<accession>A0A1H2PN14</accession>
<reference evidence="5" key="1">
    <citation type="submission" date="2016-09" db="EMBL/GenBank/DDBJ databases">
        <authorList>
            <person name="Varghese N."/>
            <person name="Submissions S."/>
        </authorList>
    </citation>
    <scope>NUCLEOTIDE SEQUENCE [LARGE SCALE GENOMIC DNA]</scope>
    <source>
        <strain evidence="5">JS23</strain>
    </source>
</reference>
<dbReference type="Gene3D" id="3.50.50.60">
    <property type="entry name" value="FAD/NAD(P)-binding domain"/>
    <property type="match status" value="2"/>
</dbReference>
<dbReference type="CDD" id="cd19946">
    <property type="entry name" value="GlpA-like_Fer2_BFD-like"/>
    <property type="match status" value="1"/>
</dbReference>
<evidence type="ECO:0000313" key="4">
    <source>
        <dbReference type="EMBL" id="SDV48031.1"/>
    </source>
</evidence>
<dbReference type="SUPFAM" id="SSF51905">
    <property type="entry name" value="FAD/NAD(P)-binding domain"/>
    <property type="match status" value="1"/>
</dbReference>
<protein>
    <submittedName>
        <fullName evidence="4">NADPH-dependent 2,4-dienoyl-CoA reductase, sulfur reductase</fullName>
    </submittedName>
</protein>
<dbReference type="InterPro" id="IPR051691">
    <property type="entry name" value="Metab_Enz_Cyan_OpOx_G3PDH"/>
</dbReference>
<dbReference type="STRING" id="1770053.SAMN05216551_104100"/>
<dbReference type="InterPro" id="IPR041854">
    <property type="entry name" value="BFD-like_2Fe2S-bd_dom_sf"/>
</dbReference>
<dbReference type="Gene3D" id="1.10.10.1100">
    <property type="entry name" value="BFD-like [2Fe-2S]-binding domain"/>
    <property type="match status" value="1"/>
</dbReference>
<dbReference type="RefSeq" id="WP_091906895.1">
    <property type="nucleotide sequence ID" value="NZ_FNLO01000004.1"/>
</dbReference>
<dbReference type="InterPro" id="IPR036188">
    <property type="entry name" value="FAD/NAD-bd_sf"/>
</dbReference>
<keyword evidence="1" id="KW-0560">Oxidoreductase</keyword>
<dbReference type="PANTHER" id="PTHR42949">
    <property type="entry name" value="ANAEROBIC GLYCEROL-3-PHOSPHATE DEHYDROGENASE SUBUNIT B"/>
    <property type="match status" value="1"/>
</dbReference>
<proteinExistence type="predicted"/>